<dbReference type="GO" id="GO:0016151">
    <property type="term" value="F:nickel cation binding"/>
    <property type="evidence" value="ECO:0007669"/>
    <property type="project" value="UniProtKB-UniRule"/>
</dbReference>
<feature type="binding site" evidence="4">
    <location>
        <position position="94"/>
    </location>
    <ligand>
        <name>Zn(2+)</name>
        <dbReference type="ChEBI" id="CHEBI:29105"/>
    </ligand>
</feature>
<feature type="binding site" evidence="4">
    <location>
        <position position="2"/>
    </location>
    <ligand>
        <name>Ni(2+)</name>
        <dbReference type="ChEBI" id="CHEBI:49786"/>
    </ligand>
</feature>
<accession>A0A2M7E827</accession>
<keyword evidence="3 4" id="KW-0862">Zinc</keyword>
<dbReference type="PIRSF" id="PIRSF004761">
    <property type="entry name" value="Hydrgn_mat_HypA"/>
    <property type="match status" value="1"/>
</dbReference>
<feature type="binding site" evidence="4">
    <location>
        <position position="91"/>
    </location>
    <ligand>
        <name>Zn(2+)</name>
        <dbReference type="ChEBI" id="CHEBI:29105"/>
    </ligand>
</feature>
<keyword evidence="2 4" id="KW-0479">Metal-binding</keyword>
<keyword evidence="1 4" id="KW-0533">Nickel</keyword>
<comment type="caution">
    <text evidence="5">The sequence shown here is derived from an EMBL/GenBank/DDBJ whole genome shotgun (WGS) entry which is preliminary data.</text>
</comment>
<dbReference type="InterPro" id="IPR000688">
    <property type="entry name" value="HypA/HybF"/>
</dbReference>
<comment type="similarity">
    <text evidence="4">Belongs to the HypA/HybF family.</text>
</comment>
<dbReference type="HAMAP" id="MF_00213">
    <property type="entry name" value="HypA_HybF"/>
    <property type="match status" value="1"/>
</dbReference>
<dbReference type="EMBL" id="PETL01000242">
    <property type="protein sequence ID" value="PIV63879.1"/>
    <property type="molecule type" value="Genomic_DNA"/>
</dbReference>
<evidence type="ECO:0000313" key="5">
    <source>
        <dbReference type="EMBL" id="PIV63879.1"/>
    </source>
</evidence>
<evidence type="ECO:0000313" key="6">
    <source>
        <dbReference type="Proteomes" id="UP000228886"/>
    </source>
</evidence>
<dbReference type="PANTHER" id="PTHR34535:SF3">
    <property type="entry name" value="HYDROGENASE MATURATION FACTOR HYPA"/>
    <property type="match status" value="1"/>
</dbReference>
<evidence type="ECO:0000256" key="2">
    <source>
        <dbReference type="ARBA" id="ARBA00022723"/>
    </source>
</evidence>
<name>A0A2M7E827_9BACT</name>
<dbReference type="GO" id="GO:0008270">
    <property type="term" value="F:zinc ion binding"/>
    <property type="evidence" value="ECO:0007669"/>
    <property type="project" value="UniProtKB-UniRule"/>
</dbReference>
<reference evidence="6" key="1">
    <citation type="submission" date="2017-09" db="EMBL/GenBank/DDBJ databases">
        <title>Depth-based differentiation of microbial function through sediment-hosted aquifers and enrichment of novel symbionts in the deep terrestrial subsurface.</title>
        <authorList>
            <person name="Probst A.J."/>
            <person name="Ladd B."/>
            <person name="Jarett J.K."/>
            <person name="Geller-Mcgrath D.E."/>
            <person name="Sieber C.M.K."/>
            <person name="Emerson J.B."/>
            <person name="Anantharaman K."/>
            <person name="Thomas B.C."/>
            <person name="Malmstrom R."/>
            <person name="Stieglmeier M."/>
            <person name="Klingl A."/>
            <person name="Woyke T."/>
            <person name="Ryan C.M."/>
            <person name="Banfield J.F."/>
        </authorList>
    </citation>
    <scope>NUCLEOTIDE SEQUENCE [LARGE SCALE GENOMIC DNA]</scope>
</reference>
<gene>
    <name evidence="4" type="primary">hypA</name>
    <name evidence="5" type="ORF">COS11_05095</name>
</gene>
<evidence type="ECO:0000256" key="1">
    <source>
        <dbReference type="ARBA" id="ARBA00022596"/>
    </source>
</evidence>
<dbReference type="Gene3D" id="3.30.2320.80">
    <property type="match status" value="1"/>
</dbReference>
<dbReference type="PANTHER" id="PTHR34535">
    <property type="entry name" value="HYDROGENASE MATURATION FACTOR HYPA"/>
    <property type="match status" value="1"/>
</dbReference>
<proteinExistence type="inferred from homology"/>
<feature type="binding site" evidence="4">
    <location>
        <position position="75"/>
    </location>
    <ligand>
        <name>Zn(2+)</name>
        <dbReference type="ChEBI" id="CHEBI:29105"/>
    </ligand>
</feature>
<organism evidence="5 6">
    <name type="scientific">bacterium (Candidatus Ratteibacteria) CG01_land_8_20_14_3_00_40_19</name>
    <dbReference type="NCBI Taxonomy" id="2014290"/>
    <lineage>
        <taxon>Bacteria</taxon>
        <taxon>Candidatus Ratteibacteria</taxon>
    </lineage>
</organism>
<feature type="binding site" evidence="4">
    <location>
        <position position="78"/>
    </location>
    <ligand>
        <name>Zn(2+)</name>
        <dbReference type="ChEBI" id="CHEBI:29105"/>
    </ligand>
</feature>
<comment type="function">
    <text evidence="4">Involved in the maturation of [NiFe] hydrogenases. Required for nickel insertion into the metal center of the hydrogenase.</text>
</comment>
<dbReference type="GO" id="GO:0051604">
    <property type="term" value="P:protein maturation"/>
    <property type="evidence" value="ECO:0007669"/>
    <property type="project" value="InterPro"/>
</dbReference>
<dbReference type="Proteomes" id="UP000228886">
    <property type="component" value="Unassembled WGS sequence"/>
</dbReference>
<dbReference type="Pfam" id="PF01155">
    <property type="entry name" value="HypA"/>
    <property type="match status" value="1"/>
</dbReference>
<dbReference type="AlphaFoldDB" id="A0A2M7E827"/>
<protein>
    <recommendedName>
        <fullName evidence="4">Hydrogenase maturation factor HypA</fullName>
    </recommendedName>
</protein>
<evidence type="ECO:0000256" key="4">
    <source>
        <dbReference type="HAMAP-Rule" id="MF_00213"/>
    </source>
</evidence>
<sequence length="115" mass="13126">MHELGEAQDLFEVIKKEARKNGLKKVSKITIRVGEASGIKIDFLRHSFLDHILPQNRIVKEAEVDFIPETIKLKCRDCKREVVEARFNPLCPFCQSGNLEIIAGKDTYIESIEGE</sequence>
<evidence type="ECO:0000256" key="3">
    <source>
        <dbReference type="ARBA" id="ARBA00022833"/>
    </source>
</evidence>